<dbReference type="GO" id="GO:0005634">
    <property type="term" value="C:nucleus"/>
    <property type="evidence" value="ECO:0007669"/>
    <property type="project" value="UniProtKB-SubCell"/>
</dbReference>
<evidence type="ECO:0000256" key="3">
    <source>
        <dbReference type="ARBA" id="ARBA00022723"/>
    </source>
</evidence>
<dbReference type="CDD" id="cd06008">
    <property type="entry name" value="NF-X1-zinc-finger"/>
    <property type="match status" value="4"/>
</dbReference>
<keyword evidence="5 10" id="KW-0863">Zinc-finger</keyword>
<accession>S9V9K6</accession>
<dbReference type="InterPro" id="IPR000967">
    <property type="entry name" value="Znf_NFX1"/>
</dbReference>
<keyword evidence="3" id="KW-0479">Metal-binding</keyword>
<sequence>MPPKGRSYRRSYKSSQPLSGLEFLSQRAKELSIQLKNEKYLCCICMERIRQQDYMVSCPHCFNGFHHSCMTQWVQKGEHVLGCPNCRSEYDFIDEYRCFCGKRKNPPFDPYVTPHSCGDQCEKARPLCEHPCKQQRHPGPCVECGEIISKTCPCGATRYTFACGKGDLHKLCGGVCDRILTCGKHRCQQTCHEGPCAPCAVWDDQPCVCGKASGTVACGTSFSCGLPCGKLLPCGVHECQRQCHSGPCSLCPTDPNAVKTCPCGSLSLNGMRSKCTDPIPTCNLVCGKRLSCGRHTCPEKCHASACAPCAQSVKVQCRCGKTNKVVPCADSDKYTCDRVCGTRLSCGRHYCGNTCCSGKGNTNAEEHVCFERCSHKLQCGHFCGEPCHRGPCPPCIHVSSEPISCFCGRLSLPPPQPCGMEHLSCGFPCQVVAACGHAQPSHCCHFGPCPPCGEPVPKRCVGGHCDDVMAPCSCGPDEVKCSGKCEKQLPCGHLCVRNCHTGTCLQEGQTCKQPCGAARADCGHLCKTPCHPCQACPECKERIKLSCKCGYITKRYTCTKVRELQSDSPDEFFLPCEYDCLHAQRLSALRDRCKNPVQPPDPIYSLALWNLASTNSQFVLMLEEKLNAFCDSDETLISLPPCNREKRSIIHMVSKYYYIKSFSTDDEPKRNCVLTKTPNTAVPTLLLSAAVQKDESDPSVFLKRYEQDEDLTLLLEGEGANEATVGNILFDFVGSYVYVGLEECRAALVFSLPQVLDKIVFFLKTAPRPFHFKKKRSV</sequence>
<dbReference type="EMBL" id="ATMH01004256">
    <property type="protein sequence ID" value="EPY30060.1"/>
    <property type="molecule type" value="Genomic_DNA"/>
</dbReference>
<evidence type="ECO:0000313" key="14">
    <source>
        <dbReference type="EMBL" id="EPY30060.1"/>
    </source>
</evidence>
<dbReference type="CDD" id="cd02325">
    <property type="entry name" value="R3H"/>
    <property type="match status" value="1"/>
</dbReference>
<keyword evidence="7" id="KW-0805">Transcription regulation</keyword>
<dbReference type="PROSITE" id="PS01359">
    <property type="entry name" value="ZF_PHD_1"/>
    <property type="match status" value="1"/>
</dbReference>
<keyword evidence="6" id="KW-0862">Zinc</keyword>
<dbReference type="Proteomes" id="UP000015354">
    <property type="component" value="Unassembled WGS sequence"/>
</dbReference>
<comment type="subcellular location">
    <subcellularLocation>
        <location evidence="1">Nucleus</location>
    </subcellularLocation>
</comment>
<dbReference type="GO" id="GO:0000977">
    <property type="term" value="F:RNA polymerase II transcription regulatory region sequence-specific DNA binding"/>
    <property type="evidence" value="ECO:0007669"/>
    <property type="project" value="TreeGrafter"/>
</dbReference>
<evidence type="ECO:0000256" key="4">
    <source>
        <dbReference type="ARBA" id="ARBA00022737"/>
    </source>
</evidence>
<dbReference type="SMART" id="SM00438">
    <property type="entry name" value="ZnF_NFX"/>
    <property type="match status" value="9"/>
</dbReference>
<dbReference type="OrthoDB" id="6512771at2759"/>
<dbReference type="InterPro" id="IPR019786">
    <property type="entry name" value="Zinc_finger_PHD-type_CS"/>
</dbReference>
<dbReference type="GO" id="GO:0008270">
    <property type="term" value="F:zinc ion binding"/>
    <property type="evidence" value="ECO:0007669"/>
    <property type="project" value="UniProtKB-KW"/>
</dbReference>
<name>S9V9K6_9TRYP</name>
<protein>
    <submittedName>
        <fullName evidence="13">Transcriptional repressor NF-X1</fullName>
    </submittedName>
</protein>
<evidence type="ECO:0000256" key="9">
    <source>
        <dbReference type="ARBA" id="ARBA00023242"/>
    </source>
</evidence>
<keyword evidence="9" id="KW-0539">Nucleus</keyword>
<dbReference type="SUPFAM" id="SSF82708">
    <property type="entry name" value="R3H domain"/>
    <property type="match status" value="1"/>
</dbReference>
<proteinExistence type="inferred from homology"/>
<evidence type="ECO:0000313" key="15">
    <source>
        <dbReference type="Proteomes" id="UP000015354"/>
    </source>
</evidence>
<organism evidence="13 15">
    <name type="scientific">Strigomonas culicis</name>
    <dbReference type="NCBI Taxonomy" id="28005"/>
    <lineage>
        <taxon>Eukaryota</taxon>
        <taxon>Discoba</taxon>
        <taxon>Euglenozoa</taxon>
        <taxon>Kinetoplastea</taxon>
        <taxon>Metakinetoplastina</taxon>
        <taxon>Trypanosomatida</taxon>
        <taxon>Trypanosomatidae</taxon>
        <taxon>Strigomonadinae</taxon>
        <taxon>Strigomonas</taxon>
    </lineage>
</organism>
<keyword evidence="4" id="KW-0677">Repeat</keyword>
<dbReference type="InterPro" id="IPR034078">
    <property type="entry name" value="NFX1_fam"/>
</dbReference>
<dbReference type="PROSITE" id="PS50089">
    <property type="entry name" value="ZF_RING_2"/>
    <property type="match status" value="1"/>
</dbReference>
<dbReference type="SUPFAM" id="SSF57850">
    <property type="entry name" value="RING/U-box"/>
    <property type="match status" value="1"/>
</dbReference>
<feature type="domain" description="RING-type" evidence="11">
    <location>
        <begin position="42"/>
        <end position="87"/>
    </location>
</feature>
<evidence type="ECO:0000256" key="8">
    <source>
        <dbReference type="ARBA" id="ARBA00023163"/>
    </source>
</evidence>
<keyword evidence="8" id="KW-0804">Transcription</keyword>
<gene>
    <name evidence="14" type="ORF">STCU_04256</name>
    <name evidence="13" type="ORF">STCU_09356</name>
</gene>
<evidence type="ECO:0000256" key="5">
    <source>
        <dbReference type="ARBA" id="ARBA00022771"/>
    </source>
</evidence>
<dbReference type="InterPro" id="IPR001841">
    <property type="entry name" value="Znf_RING"/>
</dbReference>
<evidence type="ECO:0000256" key="10">
    <source>
        <dbReference type="PROSITE-ProRule" id="PRU00175"/>
    </source>
</evidence>
<reference evidence="13 15" key="1">
    <citation type="journal article" date="2013" name="PLoS ONE">
        <title>Predicting the Proteins of Angomonas deanei, Strigomonas culicis and Their Respective Endosymbionts Reveals New Aspects of the Trypanosomatidae Family.</title>
        <authorList>
            <person name="Motta M.C."/>
            <person name="Martins A.C."/>
            <person name="de Souza S.S."/>
            <person name="Catta-Preta C.M."/>
            <person name="Silva R."/>
            <person name="Klein C.C."/>
            <person name="de Almeida L.G."/>
            <person name="de Lima Cunha O."/>
            <person name="Ciapina L.P."/>
            <person name="Brocchi M."/>
            <person name="Colabardini A.C."/>
            <person name="de Araujo Lima B."/>
            <person name="Machado C.R."/>
            <person name="de Almeida Soares C.M."/>
            <person name="Probst C.M."/>
            <person name="de Menezes C.B."/>
            <person name="Thompson C.E."/>
            <person name="Bartholomeu D.C."/>
            <person name="Gradia D.F."/>
            <person name="Pavoni D.P."/>
            <person name="Grisard E.C."/>
            <person name="Fantinatti-Garboggini F."/>
            <person name="Marchini F.K."/>
            <person name="Rodrigues-Luiz G.F."/>
            <person name="Wagner G."/>
            <person name="Goldman G.H."/>
            <person name="Fietto J.L."/>
            <person name="Elias M.C."/>
            <person name="Goldman M.H."/>
            <person name="Sagot M.F."/>
            <person name="Pereira M."/>
            <person name="Stoco P.H."/>
            <person name="de Mendonca-Neto R.P."/>
            <person name="Teixeira S.M."/>
            <person name="Maciel T.E."/>
            <person name="de Oliveira Mendes T.A."/>
            <person name="Urmenyi T.P."/>
            <person name="de Souza W."/>
            <person name="Schenkman S."/>
            <person name="de Vasconcelos A.T."/>
        </authorList>
    </citation>
    <scope>NUCLEOTIDE SEQUENCE [LARGE SCALE GENOMIC DNA]</scope>
</reference>
<dbReference type="InterPro" id="IPR001374">
    <property type="entry name" value="R3H_dom"/>
</dbReference>
<dbReference type="AlphaFoldDB" id="S9V9K6"/>
<evidence type="ECO:0000256" key="1">
    <source>
        <dbReference type="ARBA" id="ARBA00004123"/>
    </source>
</evidence>
<dbReference type="Gene3D" id="3.30.1370.50">
    <property type="entry name" value="R3H-like domain"/>
    <property type="match status" value="1"/>
</dbReference>
<feature type="domain" description="R3H" evidence="12">
    <location>
        <begin position="616"/>
        <end position="678"/>
    </location>
</feature>
<keyword evidence="15" id="KW-1185">Reference proteome</keyword>
<dbReference type="InterPro" id="IPR036867">
    <property type="entry name" value="R3H_dom_sf"/>
</dbReference>
<evidence type="ECO:0000259" key="12">
    <source>
        <dbReference type="PROSITE" id="PS51061"/>
    </source>
</evidence>
<dbReference type="EMBL" id="ATMH01009356">
    <property type="protein sequence ID" value="EPY19635.1"/>
    <property type="molecule type" value="Genomic_DNA"/>
</dbReference>
<evidence type="ECO:0000256" key="7">
    <source>
        <dbReference type="ARBA" id="ARBA00023015"/>
    </source>
</evidence>
<comment type="caution">
    <text evidence="13">The sequence shown here is derived from an EMBL/GenBank/DDBJ whole genome shotgun (WGS) entry which is preliminary data.</text>
</comment>
<dbReference type="Pfam" id="PF01424">
    <property type="entry name" value="R3H"/>
    <property type="match status" value="1"/>
</dbReference>
<evidence type="ECO:0000313" key="13">
    <source>
        <dbReference type="EMBL" id="EPY19635.1"/>
    </source>
</evidence>
<evidence type="ECO:0000256" key="6">
    <source>
        <dbReference type="ARBA" id="ARBA00022833"/>
    </source>
</evidence>
<dbReference type="PANTHER" id="PTHR12360">
    <property type="entry name" value="NUCLEAR TRANSCRIPTION FACTOR, X-BOX BINDING 1 NFX1"/>
    <property type="match status" value="1"/>
</dbReference>
<dbReference type="SMART" id="SM00393">
    <property type="entry name" value="R3H"/>
    <property type="match status" value="1"/>
</dbReference>
<dbReference type="Pfam" id="PF01422">
    <property type="entry name" value="zf-NF-X1"/>
    <property type="match status" value="5"/>
</dbReference>
<evidence type="ECO:0000259" key="11">
    <source>
        <dbReference type="PROSITE" id="PS50089"/>
    </source>
</evidence>
<comment type="similarity">
    <text evidence="2">Belongs to the NFX1 family.</text>
</comment>
<dbReference type="PROSITE" id="PS51061">
    <property type="entry name" value="R3H"/>
    <property type="match status" value="1"/>
</dbReference>
<dbReference type="PANTHER" id="PTHR12360:SF12">
    <property type="entry name" value="TRANSCRIPTIONAL REPRESSOR NF-X1"/>
    <property type="match status" value="1"/>
</dbReference>
<reference evidence="13" key="2">
    <citation type="submission" date="2013-03" db="EMBL/GenBank/DDBJ databases">
        <authorList>
            <person name="Motta M.C.M."/>
            <person name="Martins A.C.A."/>
            <person name="Preta C.M.C.C."/>
            <person name="Silva R."/>
            <person name="de Souza S.S."/>
            <person name="Klein C.C."/>
            <person name="de Almeida L.G.P."/>
            <person name="Cunha O.L."/>
            <person name="Colabardini A.C."/>
            <person name="Lima B.A."/>
            <person name="Machado C.R."/>
            <person name="Soares C.M.A."/>
            <person name="de Menezes C.B.A."/>
            <person name="Bartolomeu D.C."/>
            <person name="Grisard E.C."/>
            <person name="Fantinatti-Garboggini F."/>
            <person name="Rodrigues-Luiz G.F."/>
            <person name="Wagner G."/>
            <person name="Goldman G.H."/>
            <person name="Fietto J.L.R."/>
            <person name="Ciapina L.P."/>
            <person name="Brocchi M."/>
            <person name="Elias M.C."/>
            <person name="Goldman M.H.S."/>
            <person name="Sagot M.-F."/>
            <person name="Pereira M."/>
            <person name="Stoco P.H."/>
            <person name="Teixeira S.M.R."/>
            <person name="de Mendonca-Neto R.P."/>
            <person name="Maciel T.E.F."/>
            <person name="Mendes T.A.O."/>
            <person name="Urmenyi T.P."/>
            <person name="Teixeira M.M.G."/>
            <person name="de Camargo E.F.P."/>
            <person name="de Sousa W."/>
            <person name="Schenkman S."/>
            <person name="de Vasconcelos A.T.R."/>
        </authorList>
    </citation>
    <scope>NUCLEOTIDE SEQUENCE</scope>
</reference>
<evidence type="ECO:0000256" key="2">
    <source>
        <dbReference type="ARBA" id="ARBA00007269"/>
    </source>
</evidence>
<dbReference type="GO" id="GO:0000981">
    <property type="term" value="F:DNA-binding transcription factor activity, RNA polymerase II-specific"/>
    <property type="evidence" value="ECO:0007669"/>
    <property type="project" value="TreeGrafter"/>
</dbReference>